<evidence type="ECO:0000259" key="4">
    <source>
        <dbReference type="PROSITE" id="PS50144"/>
    </source>
</evidence>
<gene>
    <name evidence="5" type="ORF">EJB05_56643</name>
</gene>
<keyword evidence="6" id="KW-1185">Reference proteome</keyword>
<dbReference type="SUPFAM" id="SSF54695">
    <property type="entry name" value="POZ domain"/>
    <property type="match status" value="1"/>
</dbReference>
<feature type="domain" description="MATH" evidence="4">
    <location>
        <begin position="14"/>
        <end position="143"/>
    </location>
</feature>
<dbReference type="EMBL" id="RWGY01000904">
    <property type="protein sequence ID" value="TVT98068.1"/>
    <property type="molecule type" value="Genomic_DNA"/>
</dbReference>
<protein>
    <recommendedName>
        <fullName evidence="7">BTB domain-containing protein</fullName>
    </recommendedName>
</protein>
<accession>A0A5J9SH50</accession>
<reference evidence="5 6" key="1">
    <citation type="journal article" date="2019" name="Sci. Rep.">
        <title>A high-quality genome of Eragrostis curvula grass provides insights into Poaceae evolution and supports new strategies to enhance forage quality.</title>
        <authorList>
            <person name="Carballo J."/>
            <person name="Santos B.A.C.M."/>
            <person name="Zappacosta D."/>
            <person name="Garbus I."/>
            <person name="Selva J.P."/>
            <person name="Gallo C.A."/>
            <person name="Diaz A."/>
            <person name="Albertini E."/>
            <person name="Caccamo M."/>
            <person name="Echenique V."/>
        </authorList>
    </citation>
    <scope>NUCLEOTIDE SEQUENCE [LARGE SCALE GENOMIC DNA]</scope>
    <source>
        <strain evidence="6">cv. Victoria</strain>
        <tissue evidence="5">Leaf</tissue>
    </source>
</reference>
<dbReference type="InterPro" id="IPR008974">
    <property type="entry name" value="TRAF-like"/>
</dbReference>
<dbReference type="OrthoDB" id="680218at2759"/>
<dbReference type="SMART" id="SM00225">
    <property type="entry name" value="BTB"/>
    <property type="match status" value="1"/>
</dbReference>
<name>A0A5J9SH50_9POAL</name>
<evidence type="ECO:0000259" key="3">
    <source>
        <dbReference type="PROSITE" id="PS50097"/>
    </source>
</evidence>
<evidence type="ECO:0008006" key="7">
    <source>
        <dbReference type="Google" id="ProtNLM"/>
    </source>
</evidence>
<dbReference type="PROSITE" id="PS50097">
    <property type="entry name" value="BTB"/>
    <property type="match status" value="1"/>
</dbReference>
<dbReference type="Gene3D" id="3.30.710.10">
    <property type="entry name" value="Potassium Channel Kv1.1, Chain A"/>
    <property type="match status" value="1"/>
</dbReference>
<dbReference type="GO" id="GO:0016567">
    <property type="term" value="P:protein ubiquitination"/>
    <property type="evidence" value="ECO:0007669"/>
    <property type="project" value="InterPro"/>
</dbReference>
<comment type="similarity">
    <text evidence="2">Belongs to the Tdpoz family.</text>
</comment>
<dbReference type="CDD" id="cd00121">
    <property type="entry name" value="MATH"/>
    <property type="match status" value="1"/>
</dbReference>
<dbReference type="Pfam" id="PF24570">
    <property type="entry name" value="BACK_BPM_SPOP"/>
    <property type="match status" value="1"/>
</dbReference>
<organism evidence="5 6">
    <name type="scientific">Eragrostis curvula</name>
    <name type="common">weeping love grass</name>
    <dbReference type="NCBI Taxonomy" id="38414"/>
    <lineage>
        <taxon>Eukaryota</taxon>
        <taxon>Viridiplantae</taxon>
        <taxon>Streptophyta</taxon>
        <taxon>Embryophyta</taxon>
        <taxon>Tracheophyta</taxon>
        <taxon>Spermatophyta</taxon>
        <taxon>Magnoliopsida</taxon>
        <taxon>Liliopsida</taxon>
        <taxon>Poales</taxon>
        <taxon>Poaceae</taxon>
        <taxon>PACMAD clade</taxon>
        <taxon>Chloridoideae</taxon>
        <taxon>Eragrostideae</taxon>
        <taxon>Eragrostidinae</taxon>
        <taxon>Eragrostis</taxon>
    </lineage>
</organism>
<dbReference type="Pfam" id="PF00651">
    <property type="entry name" value="BTB"/>
    <property type="match status" value="1"/>
</dbReference>
<evidence type="ECO:0000256" key="1">
    <source>
        <dbReference type="ARBA" id="ARBA00004906"/>
    </source>
</evidence>
<feature type="non-terminal residue" evidence="5">
    <location>
        <position position="1"/>
    </location>
</feature>
<dbReference type="InterPro" id="IPR000210">
    <property type="entry name" value="BTB/POZ_dom"/>
</dbReference>
<evidence type="ECO:0000313" key="5">
    <source>
        <dbReference type="EMBL" id="TVT98068.1"/>
    </source>
</evidence>
<dbReference type="Pfam" id="PF22486">
    <property type="entry name" value="MATH_2"/>
    <property type="match status" value="1"/>
</dbReference>
<sequence length="346" mass="38218">MATFTCSSATGGVTSHIMLNVDRYWQIKEQLPNGECIRSPSFKAGDYFWRFSYYPNGACLSCPDHISVFLALDSRVTRPVTARFRFCLLDRDGEPVPDQSLSVAARQFSAFGAGFGCGEFILKDFLEASEHLVDGGITIRCDVSAQMAPTPRCGLPRHLHRVLPAADVAFQVRGETFSAHRCVLAARSPAFEAEILCATAGDCIRIDGMPAQVFEALLHFIYTDSLPGMIEEEESAMAEHLLAAADRFDLPVLKLMCEEILSGYVDENTAAKMLSLAEQYRCQMLMEACVEFLEHHPALDAVMASDDDLLEHVASSCPALLNEVLADWCDDESIQEDLVILLERNC</sequence>
<dbReference type="InterPro" id="IPR045005">
    <property type="entry name" value="BPM1-6"/>
</dbReference>
<dbReference type="AlphaFoldDB" id="A0A5J9SH50"/>
<dbReference type="InterPro" id="IPR056423">
    <property type="entry name" value="BACK_BPM_SPOP"/>
</dbReference>
<comment type="pathway">
    <text evidence="1">Protein modification; protein ubiquitination.</text>
</comment>
<feature type="domain" description="BTB" evidence="3">
    <location>
        <begin position="166"/>
        <end position="226"/>
    </location>
</feature>
<dbReference type="Gene3D" id="2.60.210.10">
    <property type="entry name" value="Apoptosis, Tumor Necrosis Factor Receptor Associated Protein 2, Chain A"/>
    <property type="match status" value="1"/>
</dbReference>
<dbReference type="Proteomes" id="UP000324897">
    <property type="component" value="Unassembled WGS sequence"/>
</dbReference>
<dbReference type="InterPro" id="IPR002083">
    <property type="entry name" value="MATH/TRAF_dom"/>
</dbReference>
<comment type="caution">
    <text evidence="5">The sequence shown here is derived from an EMBL/GenBank/DDBJ whole genome shotgun (WGS) entry which is preliminary data.</text>
</comment>
<dbReference type="PANTHER" id="PTHR26379">
    <property type="entry name" value="BTB/POZ AND MATH DOMAIN-CONTAINING PROTEIN 1"/>
    <property type="match status" value="1"/>
</dbReference>
<evidence type="ECO:0000256" key="2">
    <source>
        <dbReference type="ARBA" id="ARBA00010846"/>
    </source>
</evidence>
<dbReference type="PANTHER" id="PTHR26379:SF422">
    <property type="entry name" value="BTB DOMAIN-CONTAINING PROTEIN"/>
    <property type="match status" value="1"/>
</dbReference>
<dbReference type="InterPro" id="IPR011333">
    <property type="entry name" value="SKP1/BTB/POZ_sf"/>
</dbReference>
<proteinExistence type="inferred from homology"/>
<evidence type="ECO:0000313" key="6">
    <source>
        <dbReference type="Proteomes" id="UP000324897"/>
    </source>
</evidence>
<dbReference type="PROSITE" id="PS50144">
    <property type="entry name" value="MATH"/>
    <property type="match status" value="1"/>
</dbReference>
<dbReference type="Gene3D" id="1.25.40.420">
    <property type="match status" value="1"/>
</dbReference>
<dbReference type="SUPFAM" id="SSF49599">
    <property type="entry name" value="TRAF domain-like"/>
    <property type="match status" value="1"/>
</dbReference>
<dbReference type="Gramene" id="TVT98068">
    <property type="protein sequence ID" value="TVT98068"/>
    <property type="gene ID" value="EJB05_56643"/>
</dbReference>